<feature type="compositionally biased region" description="Low complexity" evidence="1">
    <location>
        <begin position="54"/>
        <end position="94"/>
    </location>
</feature>
<accession>A0ABR7SIW0</accession>
<protein>
    <submittedName>
        <fullName evidence="4">ATP-binding domain-containing protein</fullName>
    </submittedName>
</protein>
<dbReference type="InterPro" id="IPR027785">
    <property type="entry name" value="UvrD-like_helicase_C"/>
</dbReference>
<feature type="compositionally biased region" description="Basic and acidic residues" evidence="1">
    <location>
        <begin position="95"/>
        <end position="112"/>
    </location>
</feature>
<dbReference type="Pfam" id="PF13538">
    <property type="entry name" value="UvrD_C_2"/>
    <property type="match status" value="1"/>
</dbReference>
<dbReference type="Proteomes" id="UP000642284">
    <property type="component" value="Unassembled WGS sequence"/>
</dbReference>
<dbReference type="CDD" id="cd18809">
    <property type="entry name" value="SF1_C_RecD"/>
    <property type="match status" value="1"/>
</dbReference>
<feature type="region of interest" description="Disordered" evidence="1">
    <location>
        <begin position="314"/>
        <end position="338"/>
    </location>
</feature>
<organism evidence="4 5">
    <name type="scientific">Streptomyces polyasparticus</name>
    <dbReference type="NCBI Taxonomy" id="2767826"/>
    <lineage>
        <taxon>Bacteria</taxon>
        <taxon>Bacillati</taxon>
        <taxon>Actinomycetota</taxon>
        <taxon>Actinomycetes</taxon>
        <taxon>Kitasatosporales</taxon>
        <taxon>Streptomycetaceae</taxon>
        <taxon>Streptomyces</taxon>
    </lineage>
</organism>
<evidence type="ECO:0000259" key="3">
    <source>
        <dbReference type="Pfam" id="PF14490"/>
    </source>
</evidence>
<name>A0ABR7SIW0_9ACTN</name>
<feature type="region of interest" description="Disordered" evidence="1">
    <location>
        <begin position="134"/>
        <end position="173"/>
    </location>
</feature>
<evidence type="ECO:0000313" key="5">
    <source>
        <dbReference type="Proteomes" id="UP000642284"/>
    </source>
</evidence>
<dbReference type="SUPFAM" id="SSF52540">
    <property type="entry name" value="P-loop containing nucleoside triphosphate hydrolases"/>
    <property type="match status" value="1"/>
</dbReference>
<keyword evidence="4" id="KW-0547">Nucleotide-binding</keyword>
<evidence type="ECO:0000256" key="1">
    <source>
        <dbReference type="SAM" id="MobiDB-lite"/>
    </source>
</evidence>
<feature type="domain" description="ATP-dependent RecD2 DNA helicase-like helix-hairpin-helix" evidence="3">
    <location>
        <begin position="187"/>
        <end position="274"/>
    </location>
</feature>
<feature type="domain" description="UvrD-like helicase C-terminal" evidence="2">
    <location>
        <begin position="693"/>
        <end position="741"/>
    </location>
</feature>
<dbReference type="Gene3D" id="2.30.30.940">
    <property type="match status" value="1"/>
</dbReference>
<evidence type="ECO:0000259" key="2">
    <source>
        <dbReference type="Pfam" id="PF13538"/>
    </source>
</evidence>
<dbReference type="InterPro" id="IPR027417">
    <property type="entry name" value="P-loop_NTPase"/>
</dbReference>
<dbReference type="Gene3D" id="3.40.50.300">
    <property type="entry name" value="P-loop containing nucleotide triphosphate hydrolases"/>
    <property type="match status" value="2"/>
</dbReference>
<feature type="compositionally biased region" description="Acidic residues" evidence="1">
    <location>
        <begin position="37"/>
        <end position="53"/>
    </location>
</feature>
<comment type="caution">
    <text evidence="4">The sequence shown here is derived from an EMBL/GenBank/DDBJ whole genome shotgun (WGS) entry which is preliminary data.</text>
</comment>
<dbReference type="Pfam" id="PF14490">
    <property type="entry name" value="HHH_RecD2"/>
    <property type="match status" value="1"/>
</dbReference>
<dbReference type="InterPro" id="IPR029493">
    <property type="entry name" value="RecD2-like_HHH"/>
</dbReference>
<gene>
    <name evidence="4" type="ORF">H9Y04_23100</name>
</gene>
<proteinExistence type="predicted"/>
<keyword evidence="5" id="KW-1185">Reference proteome</keyword>
<reference evidence="4 5" key="1">
    <citation type="submission" date="2020-08" db="EMBL/GenBank/DDBJ databases">
        <title>Genemic of Streptomyces polyaspartic.</title>
        <authorList>
            <person name="Liu W."/>
        </authorList>
    </citation>
    <scope>NUCLEOTIDE SEQUENCE [LARGE SCALE GENOMIC DNA]</scope>
    <source>
        <strain evidence="4 5">TRM66268-LWL</strain>
    </source>
</reference>
<dbReference type="GO" id="GO:0005524">
    <property type="term" value="F:ATP binding"/>
    <property type="evidence" value="ECO:0007669"/>
    <property type="project" value="UniProtKB-KW"/>
</dbReference>
<feature type="compositionally biased region" description="Basic and acidic residues" evidence="1">
    <location>
        <begin position="13"/>
        <end position="25"/>
    </location>
</feature>
<sequence length="776" mass="79194">MEHPVSTESAAAEEPRADEEPRAGEELAPGASRGEESSETVESSDEEGADEGASEASGADETGASDVTEGAASAEATAEAAAEAGPSEAEAELAAQRELRERIEKRKAEKDGPIAAGGKLSGTAADLLAAVRAVESGEKPVTRTFAEPPAPRRPVAEQTGRAPAPAPAPAAAPVSAPSAAVAPAEAVAAVRAVLIQGGAPESLAERATLVLGESAEHQLREDPWQLLRVSGVRPDHADGFARALLGDACGPGDERRGRALTGWLLEQAAVAGHTALDADVLRSALSQRAVPDPDAAVEAAVSEGEVLVFQDALDEGVPEPRQAAGGTGEDDEEAEPEERPVRVLFGLEQYALAEESLADGLARLVNALGKEEGSDLAGWENAASAVRGSAAELIRAAAANGLTLHTGGTAARAEAATLLKAARELGLRVCGATHTVDGRRQLAEVLDSSGGEGSGTSAADAVTVAQLLSGAAGPGRDAEGALAVDLLVVLDAPQLDVETAAMLVESLPDGARLVLSGDPAVLWSAGAGRVFADLLAARVCPQITSRTPDPGPIGELTSGITIGELNQIEAPGKEVVIVPVRDPGEAVHRTVQLVADSVPRAFSIPAEATQVVTVAHGGPAGTRALNTALKERLNPGPGRFGGFDPGDRIAYAPVPGRTVTGLVVGAEAAGLRLECEGVQFTVAKDKVGEHVRHAWALTAHQAVGHRWPAVVAVLPGDAAASLTRPWVYTAFSRAARHLSVVHGVDQALPRAVAEIPAKPRTTRLERLVRGLVPAQG</sequence>
<evidence type="ECO:0000313" key="4">
    <source>
        <dbReference type="EMBL" id="MBC9715441.1"/>
    </source>
</evidence>
<keyword evidence="4" id="KW-0067">ATP-binding</keyword>
<dbReference type="EMBL" id="JACTVJ010000011">
    <property type="protein sequence ID" value="MBC9715441.1"/>
    <property type="molecule type" value="Genomic_DNA"/>
</dbReference>
<feature type="region of interest" description="Disordered" evidence="1">
    <location>
        <begin position="1"/>
        <end position="121"/>
    </location>
</feature>